<proteinExistence type="predicted"/>
<dbReference type="Proteomes" id="UP000570514">
    <property type="component" value="Unassembled WGS sequence"/>
</dbReference>
<organism evidence="1 2">
    <name type="scientific">Rhizomicrobium palustre</name>
    <dbReference type="NCBI Taxonomy" id="189966"/>
    <lineage>
        <taxon>Bacteria</taxon>
        <taxon>Pseudomonadati</taxon>
        <taxon>Pseudomonadota</taxon>
        <taxon>Alphaproteobacteria</taxon>
        <taxon>Micropepsales</taxon>
        <taxon>Micropepsaceae</taxon>
        <taxon>Rhizomicrobium</taxon>
    </lineage>
</organism>
<dbReference type="AlphaFoldDB" id="A0A846MUF9"/>
<dbReference type="EMBL" id="JAASRM010000001">
    <property type="protein sequence ID" value="NIK87148.1"/>
    <property type="molecule type" value="Genomic_DNA"/>
</dbReference>
<evidence type="ECO:0000313" key="2">
    <source>
        <dbReference type="Proteomes" id="UP000570514"/>
    </source>
</evidence>
<protein>
    <submittedName>
        <fullName evidence="1">Uncharacterized protein</fullName>
    </submittedName>
</protein>
<sequence length="61" mass="7167">MVFFVVLRRLLIPTYGDERGGCQNTIEWSNGYRSFFRLKCRVDSVVHPLEAPKAEFKMTTR</sequence>
<reference evidence="1 2" key="1">
    <citation type="submission" date="2020-03" db="EMBL/GenBank/DDBJ databases">
        <title>Genomic Encyclopedia of Type Strains, Phase IV (KMG-IV): sequencing the most valuable type-strain genomes for metagenomic binning, comparative biology and taxonomic classification.</title>
        <authorList>
            <person name="Goeker M."/>
        </authorList>
    </citation>
    <scope>NUCLEOTIDE SEQUENCE [LARGE SCALE GENOMIC DNA]</scope>
    <source>
        <strain evidence="1 2">DSM 19867</strain>
    </source>
</reference>
<keyword evidence="2" id="KW-1185">Reference proteome</keyword>
<name>A0A846MUF9_9PROT</name>
<gene>
    <name evidence="1" type="ORF">FHS83_000466</name>
</gene>
<accession>A0A846MUF9</accession>
<evidence type="ECO:0000313" key="1">
    <source>
        <dbReference type="EMBL" id="NIK87148.1"/>
    </source>
</evidence>
<comment type="caution">
    <text evidence="1">The sequence shown here is derived from an EMBL/GenBank/DDBJ whole genome shotgun (WGS) entry which is preliminary data.</text>
</comment>